<comment type="caution">
    <text evidence="2">The sequence shown here is derived from an EMBL/GenBank/DDBJ whole genome shotgun (WGS) entry which is preliminary data.</text>
</comment>
<proteinExistence type="predicted"/>
<dbReference type="AlphaFoldDB" id="A0A2N3L423"/>
<sequence>MPKSPLVAHLYTEPFQVAFSAAFGDCVGTYGGDGKITLSELSDATGIKTRTLEAYRDGETAPRGLVLFQLMEVLPARFTNRLLAQIGMGGARKMSPEEIDFHQIAQGAAEYTSAFVNHMSDGRIDHVEKIEEVDLARKLHDNLGQFLLRHDGPKSADQTDARTDAKTSKIVKMAGGAQ</sequence>
<dbReference type="EMBL" id="NXGX01000006">
    <property type="protein sequence ID" value="PKR57476.1"/>
    <property type="molecule type" value="Genomic_DNA"/>
</dbReference>
<keyword evidence="3" id="KW-1185">Reference proteome</keyword>
<name>A0A2N3L423_9PROT</name>
<reference evidence="2 3" key="1">
    <citation type="submission" date="2017-09" db="EMBL/GenBank/DDBJ databases">
        <title>Biodiversity and function of Thalassospira species in the particle-attached aromatic-hydrocarbon-degrading consortia from the surface seawater of the China South Sea.</title>
        <authorList>
            <person name="Dong C."/>
            <person name="Lai Q."/>
            <person name="Shao Z."/>
        </authorList>
    </citation>
    <scope>NUCLEOTIDE SEQUENCE [LARGE SCALE GENOMIC DNA]</scope>
    <source>
        <strain evidence="2 3">139Z-12</strain>
    </source>
</reference>
<gene>
    <name evidence="2" type="ORF">COO92_16170</name>
</gene>
<accession>A0A2N3L423</accession>
<protein>
    <submittedName>
        <fullName evidence="2">Uncharacterized protein</fullName>
    </submittedName>
</protein>
<evidence type="ECO:0000256" key="1">
    <source>
        <dbReference type="SAM" id="MobiDB-lite"/>
    </source>
</evidence>
<feature type="compositionally biased region" description="Basic and acidic residues" evidence="1">
    <location>
        <begin position="149"/>
        <end position="167"/>
    </location>
</feature>
<evidence type="ECO:0000313" key="2">
    <source>
        <dbReference type="EMBL" id="PKR57476.1"/>
    </source>
</evidence>
<evidence type="ECO:0000313" key="3">
    <source>
        <dbReference type="Proteomes" id="UP000233332"/>
    </source>
</evidence>
<feature type="region of interest" description="Disordered" evidence="1">
    <location>
        <begin position="149"/>
        <end position="178"/>
    </location>
</feature>
<organism evidence="2 3">
    <name type="scientific">Thalassospira lohafexi</name>
    <dbReference type="NCBI Taxonomy" id="744227"/>
    <lineage>
        <taxon>Bacteria</taxon>
        <taxon>Pseudomonadati</taxon>
        <taxon>Pseudomonadota</taxon>
        <taxon>Alphaproteobacteria</taxon>
        <taxon>Rhodospirillales</taxon>
        <taxon>Thalassospiraceae</taxon>
        <taxon>Thalassospira</taxon>
    </lineage>
</organism>
<dbReference type="RefSeq" id="WP_101303755.1">
    <property type="nucleotide sequence ID" value="NZ_NXGX01000006.1"/>
</dbReference>
<dbReference type="Proteomes" id="UP000233332">
    <property type="component" value="Unassembled WGS sequence"/>
</dbReference>